<evidence type="ECO:0008006" key="7">
    <source>
        <dbReference type="Google" id="ProtNLM"/>
    </source>
</evidence>
<dbReference type="Gene3D" id="2.30.29.30">
    <property type="entry name" value="Pleckstrin-homology domain (PH domain)/Phosphotyrosine-binding domain (PTB)"/>
    <property type="match status" value="1"/>
</dbReference>
<feature type="compositionally biased region" description="Pro residues" evidence="2">
    <location>
        <begin position="1006"/>
        <end position="1020"/>
    </location>
</feature>
<dbReference type="STRING" id="717646.M2NHU0"/>
<keyword evidence="1" id="KW-0862">Zinc</keyword>
<gene>
    <name evidence="5" type="ORF">BAUCODRAFT_376087</name>
</gene>
<evidence type="ECO:0000259" key="3">
    <source>
        <dbReference type="PROSITE" id="PS50089"/>
    </source>
</evidence>
<dbReference type="Proteomes" id="UP000011761">
    <property type="component" value="Unassembled WGS sequence"/>
</dbReference>
<dbReference type="GeneID" id="19113289"/>
<dbReference type="Gene3D" id="3.30.40.10">
    <property type="entry name" value="Zinc/RING finger domain, C3HC4 (zinc finger)"/>
    <property type="match status" value="1"/>
</dbReference>
<feature type="region of interest" description="Disordered" evidence="2">
    <location>
        <begin position="1"/>
        <end position="111"/>
    </location>
</feature>
<dbReference type="InterPro" id="IPR002035">
    <property type="entry name" value="VWF_A"/>
</dbReference>
<feature type="region of interest" description="Disordered" evidence="2">
    <location>
        <begin position="554"/>
        <end position="577"/>
    </location>
</feature>
<dbReference type="InterPro" id="IPR051266">
    <property type="entry name" value="CLCR"/>
</dbReference>
<feature type="domain" description="VWFA" evidence="4">
    <location>
        <begin position="624"/>
        <end position="797"/>
    </location>
</feature>
<dbReference type="Pfam" id="PF00092">
    <property type="entry name" value="VWA"/>
    <property type="match status" value="1"/>
</dbReference>
<keyword evidence="1" id="KW-0479">Metal-binding</keyword>
<feature type="compositionally biased region" description="Polar residues" evidence="2">
    <location>
        <begin position="62"/>
        <end position="77"/>
    </location>
</feature>
<reference evidence="5 6" key="1">
    <citation type="journal article" date="2012" name="PLoS Pathog.">
        <title>Diverse lifestyles and strategies of plant pathogenesis encoded in the genomes of eighteen Dothideomycetes fungi.</title>
        <authorList>
            <person name="Ohm R.A."/>
            <person name="Feau N."/>
            <person name="Henrissat B."/>
            <person name="Schoch C.L."/>
            <person name="Horwitz B.A."/>
            <person name="Barry K.W."/>
            <person name="Condon B.J."/>
            <person name="Copeland A.C."/>
            <person name="Dhillon B."/>
            <person name="Glaser F."/>
            <person name="Hesse C.N."/>
            <person name="Kosti I."/>
            <person name="LaButti K."/>
            <person name="Lindquist E.A."/>
            <person name="Lucas S."/>
            <person name="Salamov A.A."/>
            <person name="Bradshaw R.E."/>
            <person name="Ciuffetti L."/>
            <person name="Hamelin R.C."/>
            <person name="Kema G.H.J."/>
            <person name="Lawrence C."/>
            <person name="Scott J.A."/>
            <person name="Spatafora J.W."/>
            <person name="Turgeon B.G."/>
            <person name="de Wit P.J.G.M."/>
            <person name="Zhong S."/>
            <person name="Goodwin S.B."/>
            <person name="Grigoriev I.V."/>
        </authorList>
    </citation>
    <scope>NUCLEOTIDE SEQUENCE [LARGE SCALE GENOMIC DNA]</scope>
    <source>
        <strain evidence="5 6">UAMH 10762</strain>
    </source>
</reference>
<dbReference type="OrthoDB" id="299997at2759"/>
<proteinExistence type="predicted"/>
<feature type="region of interest" description="Disordered" evidence="2">
    <location>
        <begin position="218"/>
        <end position="292"/>
    </location>
</feature>
<feature type="domain" description="RING-type" evidence="3">
    <location>
        <begin position="140"/>
        <end position="186"/>
    </location>
</feature>
<dbReference type="HOGENOM" id="CLU_006368_0_0_1"/>
<dbReference type="InterPro" id="IPR001841">
    <property type="entry name" value="Znf_RING"/>
</dbReference>
<keyword evidence="6" id="KW-1185">Reference proteome</keyword>
<evidence type="ECO:0000256" key="2">
    <source>
        <dbReference type="SAM" id="MobiDB-lite"/>
    </source>
</evidence>
<protein>
    <recommendedName>
        <fullName evidence="7">RING-type domain-containing protein</fullName>
    </recommendedName>
</protein>
<accession>M2NHU0</accession>
<dbReference type="SUPFAM" id="SSF50729">
    <property type="entry name" value="PH domain-like"/>
    <property type="match status" value="1"/>
</dbReference>
<dbReference type="SUPFAM" id="SSF57850">
    <property type="entry name" value="RING/U-box"/>
    <property type="match status" value="1"/>
</dbReference>
<keyword evidence="1" id="KW-0863">Zinc-finger</keyword>
<dbReference type="KEGG" id="bcom:BAUCODRAFT_376087"/>
<dbReference type="PANTHER" id="PTHR10579">
    <property type="entry name" value="CALCIUM-ACTIVATED CHLORIDE CHANNEL REGULATOR"/>
    <property type="match status" value="1"/>
</dbReference>
<dbReference type="EMBL" id="KB445552">
    <property type="protein sequence ID" value="EMC98625.1"/>
    <property type="molecule type" value="Genomic_DNA"/>
</dbReference>
<dbReference type="SUPFAM" id="SSF53300">
    <property type="entry name" value="vWA-like"/>
    <property type="match status" value="1"/>
</dbReference>
<sequence length="1146" mass="127295">MYADRQRKPSSTLGDRRSERTTQLAQEQLERLVDAGLLAPYNRTNGKKTKNVEFRSAVKQISPKTSEASQRSEPAQSHTDRVPYNQPQELPADTDWITHPEKNKSRKRASLAQLKERRNSMFAGKGRESRRERTFIGSECAACEEPLEHTLRGERILQLSCGHVSHEACFYEYIKEFEAQTCPTCSAPLGLDTSRGGGIDFENLNKLVRQAQTPDIKDRLRDLQATPTPWETDTVRESVQSRQRQQQRSTRDHLLPEQTRAVESGFERFNSSHSRKESGDTGAGSHPDYVEPHHSTVARRHDFDVHSMETSLSNPRFVARNPIPAPTVTVRSEFPTLSKSRQQQSLTCLITVEVLDGKWQPNPADLRSPPLAPASVPEDGYEQPKTPISLRRPEHSRAVDSVHEDIQALEEAKDELYKRVDNWHGLDFSRFGRLLLHGVVRVGKDKQSWQELECYLFTEMLICVKEKKNVPNASQQWEAPEGLKNKTRCTLKGSILIKKHLKQVETDPDHDVLTLSLSVAELPHFHLYFQERSQLDMWRRALININRIESLEPQLPDFDQDASGTDEDEYTTQTSRANKRVSSVVSSSYGAARSHVTAPTEYTNSRSGLHEIRYGASHLHVPLDVVVVIPVSSSMQGLKISLLRDALRFMVSSLGERDRMGLVTFGSSGGGIPVVGMTSKNWTGWSRILESIKPTGPKSMRADVVEGANVAMDLLMQRKTSNPLSSILLISDSASSDQESVDFVVSRAEAAKIAIHSFGLGLTHKPDTMVELATRTKASYTYVKDWMMLRECLAGCLGALQSTSHQNVKLKLRLPEGSPAKFVKISGALQTTKRATGRDAEAMLGDLRFGDKRDILVQLAIAPDTSTPDAMPTDPWENVIAGLEALGGPLESDESRNLSVEELPLIQADLSWGDILRDGNLAQLPRPSLLAITMLPSSARKNPHARPASPPIPPHPSIVQRRMELLTSDMLSRALTLVNRGQNDRAHHLLAETRSILKGLGKGGLPPLPPPPSGSLPPTPKIGETRGSPTETAQTPIPEHRRTPSPPRSDTLNPFSPAAGIDTSTMTALDSELQASLEWISHPAVFGRDSRKAVLQAIGVISSQRGYTFRSPAESLWASRIPGIKLLSERSRDWREAGDESLMEEI</sequence>
<feature type="region of interest" description="Disordered" evidence="2">
    <location>
        <begin position="998"/>
        <end position="1059"/>
    </location>
</feature>
<dbReference type="InterPro" id="IPR011993">
    <property type="entry name" value="PH-like_dom_sf"/>
</dbReference>
<dbReference type="GO" id="GO:0008270">
    <property type="term" value="F:zinc ion binding"/>
    <property type="evidence" value="ECO:0007669"/>
    <property type="project" value="UniProtKB-KW"/>
</dbReference>
<dbReference type="InterPro" id="IPR013083">
    <property type="entry name" value="Znf_RING/FYVE/PHD"/>
</dbReference>
<dbReference type="eggNOG" id="ENOG502RXR2">
    <property type="taxonomic scope" value="Eukaryota"/>
</dbReference>
<evidence type="ECO:0000259" key="4">
    <source>
        <dbReference type="PROSITE" id="PS50234"/>
    </source>
</evidence>
<dbReference type="PROSITE" id="PS50089">
    <property type="entry name" value="ZF_RING_2"/>
    <property type="match status" value="1"/>
</dbReference>
<feature type="region of interest" description="Disordered" evidence="2">
    <location>
        <begin position="361"/>
        <end position="397"/>
    </location>
</feature>
<dbReference type="AlphaFoldDB" id="M2NHU0"/>
<dbReference type="SMART" id="SM00327">
    <property type="entry name" value="VWA"/>
    <property type="match status" value="1"/>
</dbReference>
<feature type="compositionally biased region" description="Low complexity" evidence="2">
    <location>
        <begin position="237"/>
        <end position="248"/>
    </location>
</feature>
<dbReference type="SMART" id="SM00184">
    <property type="entry name" value="RING"/>
    <property type="match status" value="1"/>
</dbReference>
<name>M2NHU0_BAUPA</name>
<dbReference type="OMA" id="SEAHWAQ"/>
<dbReference type="Pfam" id="PF15411">
    <property type="entry name" value="PH_10"/>
    <property type="match status" value="1"/>
</dbReference>
<dbReference type="InterPro" id="IPR036465">
    <property type="entry name" value="vWFA_dom_sf"/>
</dbReference>
<dbReference type="RefSeq" id="XP_007673841.1">
    <property type="nucleotide sequence ID" value="XM_007675651.1"/>
</dbReference>
<dbReference type="PROSITE" id="PS50234">
    <property type="entry name" value="VWFA"/>
    <property type="match status" value="1"/>
</dbReference>
<evidence type="ECO:0000256" key="1">
    <source>
        <dbReference type="PROSITE-ProRule" id="PRU00175"/>
    </source>
</evidence>
<dbReference type="Gene3D" id="3.40.50.410">
    <property type="entry name" value="von Willebrand factor, type A domain"/>
    <property type="match status" value="1"/>
</dbReference>
<feature type="compositionally biased region" description="Acidic residues" evidence="2">
    <location>
        <begin position="558"/>
        <end position="570"/>
    </location>
</feature>
<evidence type="ECO:0000313" key="6">
    <source>
        <dbReference type="Proteomes" id="UP000011761"/>
    </source>
</evidence>
<organism evidence="5 6">
    <name type="scientific">Baudoinia panamericana (strain UAMH 10762)</name>
    <name type="common">Angels' share fungus</name>
    <name type="synonym">Baudoinia compniacensis (strain UAMH 10762)</name>
    <dbReference type="NCBI Taxonomy" id="717646"/>
    <lineage>
        <taxon>Eukaryota</taxon>
        <taxon>Fungi</taxon>
        <taxon>Dikarya</taxon>
        <taxon>Ascomycota</taxon>
        <taxon>Pezizomycotina</taxon>
        <taxon>Dothideomycetes</taxon>
        <taxon>Dothideomycetidae</taxon>
        <taxon>Mycosphaerellales</taxon>
        <taxon>Teratosphaeriaceae</taxon>
        <taxon>Baudoinia</taxon>
    </lineage>
</organism>
<evidence type="ECO:0000313" key="5">
    <source>
        <dbReference type="EMBL" id="EMC98625.1"/>
    </source>
</evidence>
<dbReference type="PANTHER" id="PTHR10579:SF43">
    <property type="entry name" value="ZINC FINGER (C3HC4-TYPE RING FINGER) FAMILY PROTEIN"/>
    <property type="match status" value="1"/>
</dbReference>